<keyword evidence="3" id="KW-0449">Lipoprotein</keyword>
<dbReference type="AlphaFoldDB" id="A0A3B0QW87"/>
<keyword evidence="1" id="KW-1133">Transmembrane helix</keyword>
<dbReference type="PANTHER" id="PTHR42709">
    <property type="entry name" value="ALKALINE PHOSPHATASE LIKE PROTEIN"/>
    <property type="match status" value="1"/>
</dbReference>
<dbReference type="EMBL" id="UOEA01000051">
    <property type="protein sequence ID" value="VAV83837.1"/>
    <property type="molecule type" value="Genomic_DNA"/>
</dbReference>
<proteinExistence type="predicted"/>
<feature type="transmembrane region" description="Helical" evidence="1">
    <location>
        <begin position="55"/>
        <end position="78"/>
    </location>
</feature>
<evidence type="ECO:0000259" key="2">
    <source>
        <dbReference type="Pfam" id="PF09335"/>
    </source>
</evidence>
<feature type="transmembrane region" description="Helical" evidence="1">
    <location>
        <begin position="136"/>
        <end position="159"/>
    </location>
</feature>
<protein>
    <submittedName>
        <fullName evidence="3">FIG139438: lipoprotein B</fullName>
    </submittedName>
</protein>
<gene>
    <name evidence="3" type="ORF">MNBD_DELTA01-607</name>
</gene>
<sequence>MLRNTYNWILSWGHSRHAPWALFVLAFTESSFFPIPPDVLLMALAVSRPVKAFRYALICSVGSVLGGIFGYFIGFYFMDAVGMSVIDFYGLSGKFEYIQALYTNYDAWAVGIAGFTPIPYKVFTITAGAFGIDFKVFVLASLVSRSARFFIIALLIYKYGEPIKGFIDKYLGWLTIAFVVILILGFALVKIVLH</sequence>
<keyword evidence="1" id="KW-0472">Membrane</keyword>
<keyword evidence="1" id="KW-0812">Transmembrane</keyword>
<dbReference type="GO" id="GO:0005886">
    <property type="term" value="C:plasma membrane"/>
    <property type="evidence" value="ECO:0007669"/>
    <property type="project" value="TreeGrafter"/>
</dbReference>
<feature type="transmembrane region" description="Helical" evidence="1">
    <location>
        <begin position="20"/>
        <end position="43"/>
    </location>
</feature>
<evidence type="ECO:0000256" key="1">
    <source>
        <dbReference type="SAM" id="Phobius"/>
    </source>
</evidence>
<dbReference type="InterPro" id="IPR051311">
    <property type="entry name" value="DedA_domain"/>
</dbReference>
<accession>A0A3B0QW87</accession>
<dbReference type="Pfam" id="PF09335">
    <property type="entry name" value="VTT_dom"/>
    <property type="match status" value="1"/>
</dbReference>
<organism evidence="3">
    <name type="scientific">hydrothermal vent metagenome</name>
    <dbReference type="NCBI Taxonomy" id="652676"/>
    <lineage>
        <taxon>unclassified sequences</taxon>
        <taxon>metagenomes</taxon>
        <taxon>ecological metagenomes</taxon>
    </lineage>
</organism>
<name>A0A3B0QW87_9ZZZZ</name>
<reference evidence="3" key="1">
    <citation type="submission" date="2018-06" db="EMBL/GenBank/DDBJ databases">
        <authorList>
            <person name="Zhirakovskaya E."/>
        </authorList>
    </citation>
    <scope>NUCLEOTIDE SEQUENCE</scope>
</reference>
<feature type="domain" description="VTT" evidence="2">
    <location>
        <begin position="35"/>
        <end position="157"/>
    </location>
</feature>
<evidence type="ECO:0000313" key="3">
    <source>
        <dbReference type="EMBL" id="VAV83837.1"/>
    </source>
</evidence>
<dbReference type="PANTHER" id="PTHR42709:SF11">
    <property type="entry name" value="DEDA FAMILY PROTEIN"/>
    <property type="match status" value="1"/>
</dbReference>
<feature type="transmembrane region" description="Helical" evidence="1">
    <location>
        <begin position="171"/>
        <end position="193"/>
    </location>
</feature>
<dbReference type="InterPro" id="IPR032816">
    <property type="entry name" value="VTT_dom"/>
</dbReference>